<protein>
    <recommendedName>
        <fullName evidence="4">Trace amine-associated receptor</fullName>
    </recommendedName>
</protein>
<comment type="caution">
    <text evidence="2">The sequence shown here is derived from an EMBL/GenBank/DDBJ whole genome shotgun (WGS) entry which is preliminary data.</text>
</comment>
<evidence type="ECO:0008006" key="4">
    <source>
        <dbReference type="Google" id="ProtNLM"/>
    </source>
</evidence>
<accession>A0AAV4AP78</accession>
<dbReference type="Proteomes" id="UP000735302">
    <property type="component" value="Unassembled WGS sequence"/>
</dbReference>
<sequence length="89" mass="9875">LDFHHIGFRKIVLLSLYLIIFVVALLGNCLIIVTLALQFYCHGKIKSNLCRSCRNTRSDVDIGGTMDSESILRSAGFPLSRVRTPTPAP</sequence>
<feature type="transmembrane region" description="Helical" evidence="1">
    <location>
        <begin position="12"/>
        <end position="40"/>
    </location>
</feature>
<name>A0AAV4AP78_9GAST</name>
<keyword evidence="3" id="KW-1185">Reference proteome</keyword>
<keyword evidence="1" id="KW-0472">Membrane</keyword>
<gene>
    <name evidence="2" type="ORF">PoB_003656500</name>
</gene>
<reference evidence="2 3" key="1">
    <citation type="journal article" date="2021" name="Elife">
        <title>Chloroplast acquisition without the gene transfer in kleptoplastic sea slugs, Plakobranchus ocellatus.</title>
        <authorList>
            <person name="Maeda T."/>
            <person name="Takahashi S."/>
            <person name="Yoshida T."/>
            <person name="Shimamura S."/>
            <person name="Takaki Y."/>
            <person name="Nagai Y."/>
            <person name="Toyoda A."/>
            <person name="Suzuki Y."/>
            <person name="Arimoto A."/>
            <person name="Ishii H."/>
            <person name="Satoh N."/>
            <person name="Nishiyama T."/>
            <person name="Hasebe M."/>
            <person name="Maruyama T."/>
            <person name="Minagawa J."/>
            <person name="Obokata J."/>
            <person name="Shigenobu S."/>
        </authorList>
    </citation>
    <scope>NUCLEOTIDE SEQUENCE [LARGE SCALE GENOMIC DNA]</scope>
</reference>
<keyword evidence="1" id="KW-1133">Transmembrane helix</keyword>
<evidence type="ECO:0000256" key="1">
    <source>
        <dbReference type="SAM" id="Phobius"/>
    </source>
</evidence>
<dbReference type="AlphaFoldDB" id="A0AAV4AP78"/>
<evidence type="ECO:0000313" key="3">
    <source>
        <dbReference type="Proteomes" id="UP000735302"/>
    </source>
</evidence>
<feature type="non-terminal residue" evidence="2">
    <location>
        <position position="1"/>
    </location>
</feature>
<proteinExistence type="predicted"/>
<dbReference type="EMBL" id="BLXT01004146">
    <property type="protein sequence ID" value="GFO10060.1"/>
    <property type="molecule type" value="Genomic_DNA"/>
</dbReference>
<keyword evidence="1" id="KW-0812">Transmembrane</keyword>
<organism evidence="2 3">
    <name type="scientific">Plakobranchus ocellatus</name>
    <dbReference type="NCBI Taxonomy" id="259542"/>
    <lineage>
        <taxon>Eukaryota</taxon>
        <taxon>Metazoa</taxon>
        <taxon>Spiralia</taxon>
        <taxon>Lophotrochozoa</taxon>
        <taxon>Mollusca</taxon>
        <taxon>Gastropoda</taxon>
        <taxon>Heterobranchia</taxon>
        <taxon>Euthyneura</taxon>
        <taxon>Panpulmonata</taxon>
        <taxon>Sacoglossa</taxon>
        <taxon>Placobranchoidea</taxon>
        <taxon>Plakobranchidae</taxon>
        <taxon>Plakobranchus</taxon>
    </lineage>
</organism>
<evidence type="ECO:0000313" key="2">
    <source>
        <dbReference type="EMBL" id="GFO10060.1"/>
    </source>
</evidence>